<evidence type="ECO:0000313" key="6">
    <source>
        <dbReference type="Proteomes" id="UP000823388"/>
    </source>
</evidence>
<dbReference type="Gene3D" id="1.10.10.10">
    <property type="entry name" value="Winged helix-like DNA-binding domain superfamily/Winged helix DNA-binding domain"/>
    <property type="match status" value="1"/>
</dbReference>
<sequence>MLASKKGMQNIHHWSKVCKSLGSGLEDSPDIENMRRILSISYYDLPPHLKNCMLFLSSYPEDYKIRTKELIYKWMGEGFILKEQGISFYEVGEDYINELINRSMIQGSDYDHESKAVACRVHDMVLDLITRLANEDGFLATIHEQQPGCQQERIHRLSIQTSNEEDVKHLSAGNLCNVRSLIADVCPDDAFHCLRTVSTFPLLRVLCLSGCWGVCNMCFKEICNLIHLRYLGLRNTFITEIPKEIQKLQLLQVLDISGTGIHELPSTFGLLRKLLCLRGDTLKRVPPGFGNLKLLQQLDASEIYMESPSMLNNSSGLTELRRVIFRFNNWDDSYVKPFLQCLSSLVSLKYLKITGPEVVCDFSCSPCDRQIILTGPQQLQEIDMSDITMHTVPKWMSALSALTILQICLSTLGEEGPHVLGSIPLLSDLVIYLHRGEELVINSAYPFPSLRNFRIGYITRVVFAKGAMPRIQTLGLDFGSMESMGQSSDIVVGLENLSSLVDVTVSLYGLEARPEELKAAKATIQNGVRMNNNKPSLYIHHL</sequence>
<dbReference type="PANTHER" id="PTHR23155">
    <property type="entry name" value="DISEASE RESISTANCE PROTEIN RP"/>
    <property type="match status" value="1"/>
</dbReference>
<keyword evidence="2" id="KW-0611">Plant defense</keyword>
<proteinExistence type="predicted"/>
<dbReference type="InterPro" id="IPR055414">
    <property type="entry name" value="LRR_R13L4/SHOC2-like"/>
</dbReference>
<dbReference type="InterPro" id="IPR036388">
    <property type="entry name" value="WH-like_DNA-bd_sf"/>
</dbReference>
<evidence type="ECO:0000259" key="3">
    <source>
        <dbReference type="Pfam" id="PF23559"/>
    </source>
</evidence>
<evidence type="ECO:0000259" key="4">
    <source>
        <dbReference type="Pfam" id="PF23598"/>
    </source>
</evidence>
<reference evidence="5" key="1">
    <citation type="submission" date="2020-05" db="EMBL/GenBank/DDBJ databases">
        <title>WGS assembly of Panicum virgatum.</title>
        <authorList>
            <person name="Lovell J.T."/>
            <person name="Jenkins J."/>
            <person name="Shu S."/>
            <person name="Juenger T.E."/>
            <person name="Schmutz J."/>
        </authorList>
    </citation>
    <scope>NUCLEOTIDE SEQUENCE</scope>
    <source>
        <strain evidence="5">AP13</strain>
    </source>
</reference>
<feature type="domain" description="Disease resistance protein winged helix" evidence="3">
    <location>
        <begin position="59"/>
        <end position="129"/>
    </location>
</feature>
<comment type="caution">
    <text evidence="5">The sequence shown here is derived from an EMBL/GenBank/DDBJ whole genome shotgun (WGS) entry which is preliminary data.</text>
</comment>
<dbReference type="PANTHER" id="PTHR23155:SF1229">
    <property type="entry name" value="OS11G0550500 PROTEIN"/>
    <property type="match status" value="1"/>
</dbReference>
<evidence type="ECO:0000256" key="1">
    <source>
        <dbReference type="ARBA" id="ARBA00022737"/>
    </source>
</evidence>
<organism evidence="5 6">
    <name type="scientific">Panicum virgatum</name>
    <name type="common">Blackwell switchgrass</name>
    <dbReference type="NCBI Taxonomy" id="38727"/>
    <lineage>
        <taxon>Eukaryota</taxon>
        <taxon>Viridiplantae</taxon>
        <taxon>Streptophyta</taxon>
        <taxon>Embryophyta</taxon>
        <taxon>Tracheophyta</taxon>
        <taxon>Spermatophyta</taxon>
        <taxon>Magnoliopsida</taxon>
        <taxon>Liliopsida</taxon>
        <taxon>Poales</taxon>
        <taxon>Poaceae</taxon>
        <taxon>PACMAD clade</taxon>
        <taxon>Panicoideae</taxon>
        <taxon>Panicodae</taxon>
        <taxon>Paniceae</taxon>
        <taxon>Panicinae</taxon>
        <taxon>Panicum</taxon>
        <taxon>Panicum sect. Hiantes</taxon>
    </lineage>
</organism>
<dbReference type="GO" id="GO:0042742">
    <property type="term" value="P:defense response to bacterium"/>
    <property type="evidence" value="ECO:0007669"/>
    <property type="project" value="UniProtKB-ARBA"/>
</dbReference>
<dbReference type="InterPro" id="IPR044974">
    <property type="entry name" value="Disease_R_plants"/>
</dbReference>
<dbReference type="GO" id="GO:0002758">
    <property type="term" value="P:innate immune response-activating signaling pathway"/>
    <property type="evidence" value="ECO:0007669"/>
    <property type="project" value="UniProtKB-ARBA"/>
</dbReference>
<feature type="domain" description="Disease resistance R13L4/SHOC-2-like LRR" evidence="4">
    <location>
        <begin position="178"/>
        <end position="537"/>
    </location>
</feature>
<evidence type="ECO:0000313" key="5">
    <source>
        <dbReference type="EMBL" id="KAG2562625.1"/>
    </source>
</evidence>
<accession>A0A8T0PNE8</accession>
<dbReference type="Proteomes" id="UP000823388">
    <property type="component" value="Chromosome 8K"/>
</dbReference>
<keyword evidence="1" id="KW-0677">Repeat</keyword>
<dbReference type="Pfam" id="PF23598">
    <property type="entry name" value="LRR_14"/>
    <property type="match status" value="1"/>
</dbReference>
<dbReference type="GO" id="GO:0009626">
    <property type="term" value="P:plant-type hypersensitive response"/>
    <property type="evidence" value="ECO:0007669"/>
    <property type="project" value="UniProtKB-ARBA"/>
</dbReference>
<dbReference type="Gene3D" id="3.80.10.10">
    <property type="entry name" value="Ribonuclease Inhibitor"/>
    <property type="match status" value="1"/>
</dbReference>
<dbReference type="InterPro" id="IPR058922">
    <property type="entry name" value="WHD_DRP"/>
</dbReference>
<dbReference type="EMBL" id="CM029051">
    <property type="protein sequence ID" value="KAG2562625.1"/>
    <property type="molecule type" value="Genomic_DNA"/>
</dbReference>
<keyword evidence="6" id="KW-1185">Reference proteome</keyword>
<name>A0A8T0PNE8_PANVG</name>
<dbReference type="Pfam" id="PF23559">
    <property type="entry name" value="WHD_DRP"/>
    <property type="match status" value="1"/>
</dbReference>
<gene>
    <name evidence="5" type="ORF">PVAP13_8KG271104</name>
</gene>
<dbReference type="AlphaFoldDB" id="A0A8T0PNE8"/>
<evidence type="ECO:0008006" key="7">
    <source>
        <dbReference type="Google" id="ProtNLM"/>
    </source>
</evidence>
<protein>
    <recommendedName>
        <fullName evidence="7">NB-ARC domain-containing protein</fullName>
    </recommendedName>
</protein>
<evidence type="ECO:0000256" key="2">
    <source>
        <dbReference type="ARBA" id="ARBA00022821"/>
    </source>
</evidence>
<dbReference type="SUPFAM" id="SSF52058">
    <property type="entry name" value="L domain-like"/>
    <property type="match status" value="1"/>
</dbReference>
<dbReference type="InterPro" id="IPR032675">
    <property type="entry name" value="LRR_dom_sf"/>
</dbReference>
<dbReference type="FunFam" id="1.10.10.10:FF:000322">
    <property type="entry name" value="Probable disease resistance protein At1g63360"/>
    <property type="match status" value="1"/>
</dbReference>